<reference evidence="2 3" key="1">
    <citation type="submission" date="2023-10" db="EMBL/GenBank/DDBJ databases">
        <title>Chromosome-scale genome assembly provides insights into flower coloration mechanisms of Canna indica.</title>
        <authorList>
            <person name="Li C."/>
        </authorList>
    </citation>
    <scope>NUCLEOTIDE SEQUENCE [LARGE SCALE GENOMIC DNA]</scope>
    <source>
        <tissue evidence="2">Flower</tissue>
    </source>
</reference>
<dbReference type="PANTHER" id="PTHR33116">
    <property type="entry name" value="REVERSE TRANSCRIPTASE ZINC-BINDING DOMAIN-CONTAINING PROTEIN-RELATED-RELATED"/>
    <property type="match status" value="1"/>
</dbReference>
<dbReference type="GO" id="GO:0003964">
    <property type="term" value="F:RNA-directed DNA polymerase activity"/>
    <property type="evidence" value="ECO:0007669"/>
    <property type="project" value="UniProtKB-KW"/>
</dbReference>
<feature type="domain" description="Reverse transcriptase zinc-binding" evidence="1">
    <location>
        <begin position="5"/>
        <end position="60"/>
    </location>
</feature>
<dbReference type="InterPro" id="IPR026960">
    <property type="entry name" value="RVT-Znf"/>
</dbReference>
<dbReference type="Pfam" id="PF13966">
    <property type="entry name" value="zf-RVT"/>
    <property type="match status" value="1"/>
</dbReference>
<dbReference type="EMBL" id="CP136897">
    <property type="protein sequence ID" value="WOL16678.1"/>
    <property type="molecule type" value="Genomic_DNA"/>
</dbReference>
<keyword evidence="2" id="KW-0548">Nucleotidyltransferase</keyword>
<evidence type="ECO:0000313" key="2">
    <source>
        <dbReference type="EMBL" id="WOL16678.1"/>
    </source>
</evidence>
<dbReference type="PANTHER" id="PTHR33116:SF78">
    <property type="entry name" value="OS12G0587133 PROTEIN"/>
    <property type="match status" value="1"/>
</dbReference>
<evidence type="ECO:0000259" key="1">
    <source>
        <dbReference type="Pfam" id="PF13966"/>
    </source>
</evidence>
<proteinExistence type="predicted"/>
<dbReference type="AlphaFoldDB" id="A0AAQ3QPA7"/>
<keyword evidence="2" id="KW-0695">RNA-directed DNA polymerase</keyword>
<name>A0AAQ3QPA7_9LILI</name>
<evidence type="ECO:0000313" key="3">
    <source>
        <dbReference type="Proteomes" id="UP001327560"/>
    </source>
</evidence>
<gene>
    <name evidence="2" type="ORF">Cni_G25466</name>
</gene>
<keyword evidence="3" id="KW-1185">Reference proteome</keyword>
<dbReference type="Proteomes" id="UP001327560">
    <property type="component" value="Chromosome 8"/>
</dbReference>
<sequence length="144" mass="16682">MDTIRKIKMFAWKLAWGRLPTSTNLARFSNIPSCKCYVCNEGEDSADHIFFKCPFAMQLWSCVERYLGLGFKFKDLWPVGGWLKEGLPFDKRSGSKITGLIAACLWHLWKNRNNICFNKKSNGIFTFLFRALAEVYKDLPLNLD</sequence>
<organism evidence="2 3">
    <name type="scientific">Canna indica</name>
    <name type="common">Indian-shot</name>
    <dbReference type="NCBI Taxonomy" id="4628"/>
    <lineage>
        <taxon>Eukaryota</taxon>
        <taxon>Viridiplantae</taxon>
        <taxon>Streptophyta</taxon>
        <taxon>Embryophyta</taxon>
        <taxon>Tracheophyta</taxon>
        <taxon>Spermatophyta</taxon>
        <taxon>Magnoliopsida</taxon>
        <taxon>Liliopsida</taxon>
        <taxon>Zingiberales</taxon>
        <taxon>Cannaceae</taxon>
        <taxon>Canna</taxon>
    </lineage>
</organism>
<protein>
    <submittedName>
        <fullName evidence="2">RNA-directed DNA polymerase, eukaryota</fullName>
    </submittedName>
</protein>
<keyword evidence="2" id="KW-0808">Transferase</keyword>
<accession>A0AAQ3QPA7</accession>